<accession>A0ABQ4NCA6</accession>
<dbReference type="SUPFAM" id="SSF51556">
    <property type="entry name" value="Metallo-dependent hydrolases"/>
    <property type="match status" value="1"/>
</dbReference>
<organism evidence="7 8">
    <name type="scientific">Paenibacillus cisolokensis</name>
    <dbReference type="NCBI Taxonomy" id="1658519"/>
    <lineage>
        <taxon>Bacteria</taxon>
        <taxon>Bacillati</taxon>
        <taxon>Bacillota</taxon>
        <taxon>Bacilli</taxon>
        <taxon>Bacillales</taxon>
        <taxon>Paenibacillaceae</taxon>
        <taxon>Paenibacillus</taxon>
    </lineage>
</organism>
<reference evidence="7 8" key="1">
    <citation type="submission" date="2021-04" db="EMBL/GenBank/DDBJ databases">
        <title>Draft genome sequence of Paenibacillus cisolokensis, LC2-13A.</title>
        <authorList>
            <person name="Uke A."/>
            <person name="Chhe C."/>
            <person name="Baramee S."/>
            <person name="Kosugi A."/>
        </authorList>
    </citation>
    <scope>NUCLEOTIDE SEQUENCE [LARGE SCALE GENOMIC DNA]</scope>
    <source>
        <strain evidence="7 8">LC2-13A</strain>
    </source>
</reference>
<evidence type="ECO:0000313" key="7">
    <source>
        <dbReference type="EMBL" id="GIQ65865.1"/>
    </source>
</evidence>
<dbReference type="Gene3D" id="3.20.20.140">
    <property type="entry name" value="Metal-dependent hydrolases"/>
    <property type="match status" value="1"/>
</dbReference>
<evidence type="ECO:0000313" key="8">
    <source>
        <dbReference type="Proteomes" id="UP000680304"/>
    </source>
</evidence>
<protein>
    <submittedName>
        <fullName evidence="7">N-acetylglucosamine-6-phosphate deacetylase</fullName>
    </submittedName>
</protein>
<feature type="domain" description="Amidohydrolase-related" evidence="6">
    <location>
        <begin position="61"/>
        <end position="391"/>
    </location>
</feature>
<comment type="caution">
    <text evidence="7">The sequence shown here is derived from an EMBL/GenBank/DDBJ whole genome shotgun (WGS) entry which is preliminary data.</text>
</comment>
<evidence type="ECO:0000256" key="2">
    <source>
        <dbReference type="ARBA" id="ARBA00022723"/>
    </source>
</evidence>
<dbReference type="Proteomes" id="UP000680304">
    <property type="component" value="Unassembled WGS sequence"/>
</dbReference>
<dbReference type="InterPro" id="IPR003764">
    <property type="entry name" value="GlcNAc_6-P_deAcase"/>
</dbReference>
<evidence type="ECO:0000256" key="4">
    <source>
        <dbReference type="ARBA" id="ARBA00023277"/>
    </source>
</evidence>
<dbReference type="EMBL" id="BOVJ01000157">
    <property type="protein sequence ID" value="GIQ65865.1"/>
    <property type="molecule type" value="Genomic_DNA"/>
</dbReference>
<dbReference type="PANTHER" id="PTHR11113">
    <property type="entry name" value="N-ACETYLGLUCOSAMINE-6-PHOSPHATE DEACETYLASE"/>
    <property type="match status" value="1"/>
</dbReference>
<dbReference type="RefSeq" id="WP_062491771.1">
    <property type="nucleotide sequence ID" value="NZ_BOVJ01000157.1"/>
</dbReference>
<dbReference type="Pfam" id="PF01979">
    <property type="entry name" value="Amidohydro_1"/>
    <property type="match status" value="1"/>
</dbReference>
<dbReference type="CDD" id="cd00854">
    <property type="entry name" value="NagA"/>
    <property type="match status" value="1"/>
</dbReference>
<keyword evidence="3 5" id="KW-0378">Hydrolase</keyword>
<keyword evidence="4 5" id="KW-0119">Carbohydrate metabolism</keyword>
<dbReference type="InterPro" id="IPR032466">
    <property type="entry name" value="Metal_Hydrolase"/>
</dbReference>
<keyword evidence="8" id="KW-1185">Reference proteome</keyword>
<dbReference type="PIRSF" id="PIRSF038994">
    <property type="entry name" value="NagA"/>
    <property type="match status" value="1"/>
</dbReference>
<dbReference type="PANTHER" id="PTHR11113:SF14">
    <property type="entry name" value="N-ACETYLGLUCOSAMINE-6-PHOSPHATE DEACETYLASE"/>
    <property type="match status" value="1"/>
</dbReference>
<gene>
    <name evidence="7" type="ORF">PACILC2_44330</name>
</gene>
<dbReference type="InterPro" id="IPR011059">
    <property type="entry name" value="Metal-dep_hydrolase_composite"/>
</dbReference>
<evidence type="ECO:0000256" key="3">
    <source>
        <dbReference type="ARBA" id="ARBA00022801"/>
    </source>
</evidence>
<dbReference type="InterPro" id="IPR006680">
    <property type="entry name" value="Amidohydro-rel"/>
</dbReference>
<keyword evidence="2" id="KW-0479">Metal-binding</keyword>
<evidence type="ECO:0000259" key="6">
    <source>
        <dbReference type="Pfam" id="PF01979"/>
    </source>
</evidence>
<dbReference type="SUPFAM" id="SSF51338">
    <property type="entry name" value="Composite domain of metallo-dependent hydrolases"/>
    <property type="match status" value="1"/>
</dbReference>
<name>A0ABQ4NCA6_9BACL</name>
<dbReference type="NCBIfam" id="TIGR00221">
    <property type="entry name" value="nagA"/>
    <property type="match status" value="1"/>
</dbReference>
<evidence type="ECO:0000256" key="5">
    <source>
        <dbReference type="PIRNR" id="PIRNR038994"/>
    </source>
</evidence>
<dbReference type="Gene3D" id="2.30.40.10">
    <property type="entry name" value="Urease, subunit C, domain 1"/>
    <property type="match status" value="1"/>
</dbReference>
<sequence length="394" mass="42067">MTKQSQESWRITNVRIVADEEIISGSLVVAEGKIAGVYPEGSDVPAAYGELPVVDGEGGWLLPGFIDVHVHGGNGAEFMEANREAFDRITAFHAANGTTCMLATTVTAPHDETEAVIREVAAYRAGDMPYAALHGVHLEGPFISERWPGAQNPAYIVDPQPAWLEDWMARWPDTIRLLTLAPERRGAGDLIAMLAERGVIVACGHTDSGYDDIIAAVDRGLSHAVHTFNAMTPLHHRKPGTVGAVLTDPRICAEVIADGHHVHPAAIRLLVAAKPADKLLLITDAMAAAGLPDGEYKLGELPVVVKDGAARLKDGDTLAGSTLTMIGALRFMVEQVGVSVQDASRMASGNPAKQLGIADRTGRIAPGLQADLVWTDERFAVRQTWVKGRTVARA</sequence>
<comment type="similarity">
    <text evidence="1 5">Belongs to the metallo-dependent hydrolases superfamily. NagA family.</text>
</comment>
<evidence type="ECO:0000256" key="1">
    <source>
        <dbReference type="ARBA" id="ARBA00010716"/>
    </source>
</evidence>
<proteinExistence type="inferred from homology"/>